<comment type="similarity">
    <text evidence="2">Belongs to the bacterial solute-binding protein 7 family.</text>
</comment>
<dbReference type="GO" id="GO:0055085">
    <property type="term" value="P:transmembrane transport"/>
    <property type="evidence" value="ECO:0007669"/>
    <property type="project" value="InterPro"/>
</dbReference>
<keyword evidence="5" id="KW-0574">Periplasm</keyword>
<evidence type="ECO:0000256" key="5">
    <source>
        <dbReference type="ARBA" id="ARBA00022764"/>
    </source>
</evidence>
<dbReference type="PANTHER" id="PTHR33376">
    <property type="match status" value="1"/>
</dbReference>
<dbReference type="NCBIfam" id="NF037995">
    <property type="entry name" value="TRAP_S1"/>
    <property type="match status" value="1"/>
</dbReference>
<evidence type="ECO:0000313" key="7">
    <source>
        <dbReference type="EMBL" id="RII37334.1"/>
    </source>
</evidence>
<evidence type="ECO:0008006" key="9">
    <source>
        <dbReference type="Google" id="ProtNLM"/>
    </source>
</evidence>
<dbReference type="RefSeq" id="WP_119400441.1">
    <property type="nucleotide sequence ID" value="NZ_QWJJ01000018.1"/>
</dbReference>
<evidence type="ECO:0000256" key="3">
    <source>
        <dbReference type="ARBA" id="ARBA00022448"/>
    </source>
</evidence>
<evidence type="ECO:0000256" key="6">
    <source>
        <dbReference type="SAM" id="SignalP"/>
    </source>
</evidence>
<dbReference type="EMBL" id="QWJJ01000018">
    <property type="protein sequence ID" value="RII37334.1"/>
    <property type="molecule type" value="Genomic_DNA"/>
</dbReference>
<evidence type="ECO:0000313" key="8">
    <source>
        <dbReference type="Proteomes" id="UP000265848"/>
    </source>
</evidence>
<proteinExistence type="inferred from homology"/>
<keyword evidence="3" id="KW-0813">Transport</keyword>
<dbReference type="InterPro" id="IPR038404">
    <property type="entry name" value="TRAP_DctP_sf"/>
</dbReference>
<comment type="caution">
    <text evidence="7">The sequence shown here is derived from an EMBL/GenBank/DDBJ whole genome shotgun (WGS) entry which is preliminary data.</text>
</comment>
<dbReference type="AlphaFoldDB" id="A0A399IWL7"/>
<dbReference type="Pfam" id="PF03480">
    <property type="entry name" value="DctP"/>
    <property type="match status" value="1"/>
</dbReference>
<dbReference type="OrthoDB" id="7239472at2"/>
<dbReference type="InterPro" id="IPR018389">
    <property type="entry name" value="DctP_fam"/>
</dbReference>
<comment type="subcellular location">
    <subcellularLocation>
        <location evidence="1">Periplasm</location>
    </subcellularLocation>
</comment>
<accession>A0A399IWL7</accession>
<dbReference type="Proteomes" id="UP000265848">
    <property type="component" value="Unassembled WGS sequence"/>
</dbReference>
<gene>
    <name evidence="7" type="ORF">DL237_17755</name>
</gene>
<evidence type="ECO:0000256" key="1">
    <source>
        <dbReference type="ARBA" id="ARBA00004418"/>
    </source>
</evidence>
<feature type="signal peptide" evidence="6">
    <location>
        <begin position="1"/>
        <end position="22"/>
    </location>
</feature>
<name>A0A399IWL7_9RHOB</name>
<evidence type="ECO:0000256" key="2">
    <source>
        <dbReference type="ARBA" id="ARBA00009023"/>
    </source>
</evidence>
<keyword evidence="4 6" id="KW-0732">Signal</keyword>
<dbReference type="GO" id="GO:0042597">
    <property type="term" value="C:periplasmic space"/>
    <property type="evidence" value="ECO:0007669"/>
    <property type="project" value="UniProtKB-SubCell"/>
</dbReference>
<sequence>MFKKMGIALGVAAMLAAPGLSAKELVYGSWMGANASTNQIALPAYFKLIEEATQGEVEWTLVPGGQLASGPGTVDAVKGNLIDAGTTMAPYTPRELPATNAIFNRTVAGDDVVGTAGAMNELLMLNCPQCQAEFKRNNAVGFAGYNTTPYLLMCKPEVKTVADLDGVKVRASGGGVAVIKKTGATPVAMNPAEATAALERGVVDCVMGSLAWLRNYGYMDIVDYVLDYPLGMAGPPMLMYVNRDAWNAMTPEQRKAHIDNAARLVAIGTIEAQLEVDAEVKDAALQKGITFNTGGDDFAAIMQERTDEQTAEIVEIATAAGVEDIEGLLATYSDLLDKWHGLSQDIGMDVDKFTEALNREVYSKVDPEAL</sequence>
<dbReference type="CDD" id="cd13666">
    <property type="entry name" value="PBP2_TRAP_DctP_like_1"/>
    <property type="match status" value="1"/>
</dbReference>
<feature type="chain" id="PRO_5017270062" description="C4-dicarboxylate ABC transporter substrate-binding protein" evidence="6">
    <location>
        <begin position="23"/>
        <end position="370"/>
    </location>
</feature>
<protein>
    <recommendedName>
        <fullName evidence="9">C4-dicarboxylate ABC transporter substrate-binding protein</fullName>
    </recommendedName>
</protein>
<evidence type="ECO:0000256" key="4">
    <source>
        <dbReference type="ARBA" id="ARBA00022729"/>
    </source>
</evidence>
<dbReference type="SUPFAM" id="SSF53850">
    <property type="entry name" value="Periplasmic binding protein-like II"/>
    <property type="match status" value="1"/>
</dbReference>
<dbReference type="Gene3D" id="3.40.190.170">
    <property type="entry name" value="Bacterial extracellular solute-binding protein, family 7"/>
    <property type="match status" value="1"/>
</dbReference>
<organism evidence="7 8">
    <name type="scientific">Pseudooceanicola sediminis</name>
    <dbReference type="NCBI Taxonomy" id="2211117"/>
    <lineage>
        <taxon>Bacteria</taxon>
        <taxon>Pseudomonadati</taxon>
        <taxon>Pseudomonadota</taxon>
        <taxon>Alphaproteobacteria</taxon>
        <taxon>Rhodobacterales</taxon>
        <taxon>Paracoccaceae</taxon>
        <taxon>Pseudooceanicola</taxon>
    </lineage>
</organism>
<dbReference type="PANTHER" id="PTHR33376:SF7">
    <property type="entry name" value="C4-DICARBOXYLATE-BINDING PROTEIN DCTB"/>
    <property type="match status" value="1"/>
</dbReference>
<keyword evidence="8" id="KW-1185">Reference proteome</keyword>
<reference evidence="7 8" key="1">
    <citation type="submission" date="2018-08" db="EMBL/GenBank/DDBJ databases">
        <title>Pseudooceanicola sediminis CY03 in the family Rhodobacteracea.</title>
        <authorList>
            <person name="Zhang Y.-J."/>
        </authorList>
    </citation>
    <scope>NUCLEOTIDE SEQUENCE [LARGE SCALE GENOMIC DNA]</scope>
    <source>
        <strain evidence="7 8">CY03</strain>
    </source>
</reference>